<dbReference type="PROSITE" id="PS50850">
    <property type="entry name" value="MFS"/>
    <property type="match status" value="1"/>
</dbReference>
<evidence type="ECO:0000256" key="5">
    <source>
        <dbReference type="SAM" id="Phobius"/>
    </source>
</evidence>
<dbReference type="InterPro" id="IPR020846">
    <property type="entry name" value="MFS_dom"/>
</dbReference>
<accession>A0A0T6DQD0</accession>
<name>A0A0T6DQD0_9GAMM</name>
<feature type="transmembrane region" description="Helical" evidence="5">
    <location>
        <begin position="302"/>
        <end position="321"/>
    </location>
</feature>
<feature type="transmembrane region" description="Helical" evidence="5">
    <location>
        <begin position="389"/>
        <end position="411"/>
    </location>
</feature>
<evidence type="ECO:0000256" key="2">
    <source>
        <dbReference type="ARBA" id="ARBA00022692"/>
    </source>
</evidence>
<evidence type="ECO:0000313" key="7">
    <source>
        <dbReference type="EMBL" id="KRU21814.1"/>
    </source>
</evidence>
<dbReference type="RefSeq" id="WP_058025400.1">
    <property type="nucleotide sequence ID" value="NZ_LNDJ01000093.1"/>
</dbReference>
<dbReference type="AlphaFoldDB" id="A0A0T6DQD0"/>
<dbReference type="InterPro" id="IPR005829">
    <property type="entry name" value="Sugar_transporter_CS"/>
</dbReference>
<feature type="transmembrane region" description="Helical" evidence="5">
    <location>
        <begin position="89"/>
        <end position="107"/>
    </location>
</feature>
<dbReference type="SUPFAM" id="SSF103473">
    <property type="entry name" value="MFS general substrate transporter"/>
    <property type="match status" value="1"/>
</dbReference>
<dbReference type="Pfam" id="PF07690">
    <property type="entry name" value="MFS_1"/>
    <property type="match status" value="1"/>
</dbReference>
<dbReference type="PANTHER" id="PTHR23508:SF10">
    <property type="entry name" value="CARBOXYLIC ACID TRANSPORTER PROTEIN HOMOLOG"/>
    <property type="match status" value="1"/>
</dbReference>
<dbReference type="Gene3D" id="1.20.1250.20">
    <property type="entry name" value="MFS general substrate transporter like domains"/>
    <property type="match status" value="1"/>
</dbReference>
<gene>
    <name evidence="7" type="ORF">AS194_10915</name>
</gene>
<feature type="transmembrane region" description="Helical" evidence="5">
    <location>
        <begin position="22"/>
        <end position="45"/>
    </location>
</feature>
<keyword evidence="2 5" id="KW-0812">Transmembrane</keyword>
<feature type="transmembrane region" description="Helical" evidence="5">
    <location>
        <begin position="113"/>
        <end position="135"/>
    </location>
</feature>
<feature type="transmembrane region" description="Helical" evidence="5">
    <location>
        <begin position="327"/>
        <end position="349"/>
    </location>
</feature>
<comment type="subcellular location">
    <subcellularLocation>
        <location evidence="1">Membrane</location>
        <topology evidence="1">Multi-pass membrane protein</topology>
    </subcellularLocation>
</comment>
<dbReference type="InterPro" id="IPR036259">
    <property type="entry name" value="MFS_trans_sf"/>
</dbReference>
<evidence type="ECO:0000256" key="3">
    <source>
        <dbReference type="ARBA" id="ARBA00022989"/>
    </source>
</evidence>
<dbReference type="GO" id="GO:0005886">
    <property type="term" value="C:plasma membrane"/>
    <property type="evidence" value="ECO:0007669"/>
    <property type="project" value="TreeGrafter"/>
</dbReference>
<dbReference type="STRING" id="554343.AS194_10915"/>
<dbReference type="PANTHER" id="PTHR23508">
    <property type="entry name" value="CARBOXYLIC ACID TRANSPORTER PROTEIN HOMOLOG"/>
    <property type="match status" value="1"/>
</dbReference>
<feature type="transmembrane region" description="Helical" evidence="5">
    <location>
        <begin position="274"/>
        <end position="295"/>
    </location>
</feature>
<reference evidence="7 8" key="1">
    <citation type="submission" date="2015-11" db="EMBL/GenBank/DDBJ databases">
        <title>Permanent draft genome of Psychrobacter piscatorii LQ58.</title>
        <authorList>
            <person name="Zhou M."/>
            <person name="Dong B."/>
            <person name="Liu Q."/>
        </authorList>
    </citation>
    <scope>NUCLEOTIDE SEQUENCE [LARGE SCALE GENOMIC DNA]</scope>
    <source>
        <strain evidence="7 8">LQ58</strain>
    </source>
</reference>
<keyword evidence="3 5" id="KW-1133">Transmembrane helix</keyword>
<feature type="transmembrane region" description="Helical" evidence="5">
    <location>
        <begin position="177"/>
        <end position="196"/>
    </location>
</feature>
<evidence type="ECO:0000256" key="1">
    <source>
        <dbReference type="ARBA" id="ARBA00004141"/>
    </source>
</evidence>
<dbReference type="InterPro" id="IPR011701">
    <property type="entry name" value="MFS"/>
</dbReference>
<feature type="transmembrane region" description="Helical" evidence="5">
    <location>
        <begin position="361"/>
        <end position="383"/>
    </location>
</feature>
<evidence type="ECO:0000256" key="4">
    <source>
        <dbReference type="ARBA" id="ARBA00023136"/>
    </source>
</evidence>
<evidence type="ECO:0000313" key="8">
    <source>
        <dbReference type="Proteomes" id="UP000051202"/>
    </source>
</evidence>
<organism evidence="7 8">
    <name type="scientific">Psychrobacter piscatorii</name>
    <dbReference type="NCBI Taxonomy" id="554343"/>
    <lineage>
        <taxon>Bacteria</taxon>
        <taxon>Pseudomonadati</taxon>
        <taxon>Pseudomonadota</taxon>
        <taxon>Gammaproteobacteria</taxon>
        <taxon>Moraxellales</taxon>
        <taxon>Moraxellaceae</taxon>
        <taxon>Psychrobacter</taxon>
    </lineage>
</organism>
<feature type="transmembrane region" description="Helical" evidence="5">
    <location>
        <begin position="147"/>
        <end position="171"/>
    </location>
</feature>
<comment type="caution">
    <text evidence="7">The sequence shown here is derived from an EMBL/GenBank/DDBJ whole genome shotgun (WGS) entry which is preliminary data.</text>
</comment>
<evidence type="ECO:0000259" key="6">
    <source>
        <dbReference type="PROSITE" id="PS50850"/>
    </source>
</evidence>
<dbReference type="PROSITE" id="PS00216">
    <property type="entry name" value="SUGAR_TRANSPORT_1"/>
    <property type="match status" value="1"/>
</dbReference>
<keyword evidence="4 5" id="KW-0472">Membrane</keyword>
<dbReference type="GO" id="GO:0046943">
    <property type="term" value="F:carboxylic acid transmembrane transporter activity"/>
    <property type="evidence" value="ECO:0007669"/>
    <property type="project" value="TreeGrafter"/>
</dbReference>
<protein>
    <submittedName>
        <fullName evidence="7">MFS transporter</fullName>
    </submittedName>
</protein>
<feature type="transmembrane region" description="Helical" evidence="5">
    <location>
        <begin position="57"/>
        <end position="77"/>
    </location>
</feature>
<dbReference type="Proteomes" id="UP000051202">
    <property type="component" value="Unassembled WGS sequence"/>
</dbReference>
<proteinExistence type="predicted"/>
<sequence length="422" mass="46098">MKSVAITSDPSASAVQKQPWKLAFVFCFLVLLCDGADIGILAFTLSSLKQEFGLTNVQAGALGSWSLFGMAIGGVFGGWACDRFGRVRVIVLATGMFSILSGFSGLVQSYEQFVALRFIACLGLGSLYIATNTLMSEMVPTKHRTTVLAALMTGFTLGSLVITSVSAWIIPSYGWRTLYLLTFLPLLLATSMYFLVPEPQSWKEARARKLSGQKDTTKKAENPYKAIFENPKHRIMFILWSMSSGLLLFGYFGVSNWLPSYLETELGIKFKEMALYMAGTYLTMMFAKVVAGFMADKIGRKIVFAFGTMGTALFIPILVYTHTPENIGWLMITFGFLYGIPYAINATYLTESFPTAIRGTAIGGAFNIGRLGSVIAPVAIGYMAMHNSIGAGLLLMAGAYFLCGLIPTLFIKEKQYDPQEAS</sequence>
<feature type="transmembrane region" description="Helical" evidence="5">
    <location>
        <begin position="235"/>
        <end position="254"/>
    </location>
</feature>
<dbReference type="EMBL" id="LNDJ01000093">
    <property type="protein sequence ID" value="KRU21814.1"/>
    <property type="molecule type" value="Genomic_DNA"/>
</dbReference>
<feature type="domain" description="Major facilitator superfamily (MFS) profile" evidence="6">
    <location>
        <begin position="23"/>
        <end position="416"/>
    </location>
</feature>
<keyword evidence="8" id="KW-1185">Reference proteome</keyword>